<dbReference type="InterPro" id="IPR022398">
    <property type="entry name" value="Peptidase_S8_His-AS"/>
</dbReference>
<comment type="caution">
    <text evidence="9">The sequence shown here is derived from an EMBL/GenBank/DDBJ whole genome shotgun (WGS) entry which is preliminary data.</text>
</comment>
<comment type="similarity">
    <text evidence="1 6">Belongs to the peptidase S8 family.</text>
</comment>
<evidence type="ECO:0000313" key="10">
    <source>
        <dbReference type="Proteomes" id="UP001244297"/>
    </source>
</evidence>
<dbReference type="EMBL" id="JAUFPT010000081">
    <property type="protein sequence ID" value="MDN3573667.1"/>
    <property type="molecule type" value="Genomic_DNA"/>
</dbReference>
<feature type="active site" description="Charge relay system" evidence="6">
    <location>
        <position position="80"/>
    </location>
</feature>
<dbReference type="InterPro" id="IPR023827">
    <property type="entry name" value="Peptidase_S8_Asp-AS"/>
</dbReference>
<protein>
    <submittedName>
        <fullName evidence="9">S8 family serine peptidase</fullName>
    </submittedName>
</protein>
<reference evidence="10" key="1">
    <citation type="journal article" date="2019" name="Int. J. Syst. Evol. Microbiol.">
        <title>The Global Catalogue of Microorganisms (GCM) 10K type strain sequencing project: providing services to taxonomists for standard genome sequencing and annotation.</title>
        <authorList>
            <consortium name="The Broad Institute Genomics Platform"/>
            <consortium name="The Broad Institute Genome Sequencing Center for Infectious Disease"/>
            <person name="Wu L."/>
            <person name="Ma J."/>
        </authorList>
    </citation>
    <scope>NUCLEOTIDE SEQUENCE [LARGE SCALE GENOMIC DNA]</scope>
    <source>
        <strain evidence="10">CECT 7806</strain>
    </source>
</reference>
<dbReference type="InterPro" id="IPR013425">
    <property type="entry name" value="Autotrns_rpt"/>
</dbReference>
<dbReference type="PANTHER" id="PTHR43399:SF4">
    <property type="entry name" value="CELL WALL-ASSOCIATED PROTEASE"/>
    <property type="match status" value="1"/>
</dbReference>
<dbReference type="Pfam" id="PF00082">
    <property type="entry name" value="Peptidase_S8"/>
    <property type="match status" value="1"/>
</dbReference>
<feature type="active site" description="Charge relay system" evidence="6">
    <location>
        <position position="148"/>
    </location>
</feature>
<accession>A0ABT8AUQ0</accession>
<evidence type="ECO:0000259" key="8">
    <source>
        <dbReference type="Pfam" id="PF00082"/>
    </source>
</evidence>
<proteinExistence type="inferred from homology"/>
<evidence type="ECO:0000256" key="6">
    <source>
        <dbReference type="PROSITE-ProRule" id="PRU01240"/>
    </source>
</evidence>
<dbReference type="InterPro" id="IPR051048">
    <property type="entry name" value="Peptidase_S8/S53_subtilisin"/>
</dbReference>
<evidence type="ECO:0000256" key="7">
    <source>
        <dbReference type="SAM" id="SignalP"/>
    </source>
</evidence>
<feature type="chain" id="PRO_5046272849" evidence="7">
    <location>
        <begin position="35"/>
        <end position="660"/>
    </location>
</feature>
<dbReference type="Proteomes" id="UP001244297">
    <property type="component" value="Unassembled WGS sequence"/>
</dbReference>
<dbReference type="NCBIfam" id="TIGR02601">
    <property type="entry name" value="autotrns_rpt"/>
    <property type="match status" value="1"/>
</dbReference>
<keyword evidence="10" id="KW-1185">Reference proteome</keyword>
<keyword evidence="3 7" id="KW-0732">Signal</keyword>
<dbReference type="PROSITE" id="PS51892">
    <property type="entry name" value="SUBTILASE"/>
    <property type="match status" value="1"/>
</dbReference>
<evidence type="ECO:0000256" key="5">
    <source>
        <dbReference type="ARBA" id="ARBA00022825"/>
    </source>
</evidence>
<feature type="non-terminal residue" evidence="9">
    <location>
        <position position="660"/>
    </location>
</feature>
<name>A0ABT8AUQ0_9HYPH</name>
<feature type="active site" description="Charge relay system" evidence="6">
    <location>
        <position position="365"/>
    </location>
</feature>
<evidence type="ECO:0000256" key="1">
    <source>
        <dbReference type="ARBA" id="ARBA00011073"/>
    </source>
</evidence>
<feature type="signal peptide" evidence="7">
    <location>
        <begin position="1"/>
        <end position="34"/>
    </location>
</feature>
<dbReference type="Pfam" id="PF12951">
    <property type="entry name" value="PATR"/>
    <property type="match status" value="1"/>
</dbReference>
<dbReference type="PROSITE" id="PS00136">
    <property type="entry name" value="SUBTILASE_ASP"/>
    <property type="match status" value="1"/>
</dbReference>
<sequence>MEKMRLRDSVISIWWRASLGLAVLGWSGSNPALAQSTASTDPQTWRTPEYQADWGLEAMRAANAYAAGYTGLGVTVGVVDSGIYSAHPEFADGWVKPLTITGTFGSDGYYFVDSSGAPNDLSPQPSFFRRGEPYNVPGTYDPALNDPHGTHVTGSVAAARDGVGMHGVAFDATVYVANTNTTDDSIYGANADYAYFKNAYGSLAAAGARAINSSWGSPPPVDNYNTLAGLRQAYTKFDGQLGYVDALTDVAKQYGIIQVFAAGNTGFDNPNVRSSLPYFRPDTEKHWLAIGSVGRGTNGSTTPEDLVLASYSNRAGVAKYWYVAAPGDAINSTAPPYTPDAVWEPYGWGINPGHQTGYTKVDGTSMAAPHATGALAVIMQRYPYMTNTQARDVLLTTAYHRDAVAGVPDANPNAPNAVWGWGVIDLAKAMRGPGQFLGPVAVNLPAGRTDRWSNDISEDALIQRKQENDAETTAWATRRSDLDSRLHVPILIASLPDSRTALDGVVSALRDGSPSAIQGAVKTAADDPVASQILATFVRSNGYDGVWPLTDPAYASTRTNVGDLLDSYLSGLTSVDYDRTIALIVRDWQAESRIETRRIASFTGISTQGSLIKLGLGTLTLSGTNTFSGGVLLAAGTLSVARDPNLGAPSGPLAFNGGTL</sequence>
<dbReference type="Gene3D" id="3.40.50.200">
    <property type="entry name" value="Peptidase S8/S53 domain"/>
    <property type="match status" value="1"/>
</dbReference>
<evidence type="ECO:0000256" key="2">
    <source>
        <dbReference type="ARBA" id="ARBA00022670"/>
    </source>
</evidence>
<evidence type="ECO:0000313" key="9">
    <source>
        <dbReference type="EMBL" id="MDN3573667.1"/>
    </source>
</evidence>
<evidence type="ECO:0000256" key="3">
    <source>
        <dbReference type="ARBA" id="ARBA00022729"/>
    </source>
</evidence>
<evidence type="ECO:0000256" key="4">
    <source>
        <dbReference type="ARBA" id="ARBA00022801"/>
    </source>
</evidence>
<dbReference type="InterPro" id="IPR015500">
    <property type="entry name" value="Peptidase_S8_subtilisin-rel"/>
</dbReference>
<feature type="domain" description="Peptidase S8/S53" evidence="8">
    <location>
        <begin position="73"/>
        <end position="422"/>
    </location>
</feature>
<dbReference type="SUPFAM" id="SSF52743">
    <property type="entry name" value="Subtilisin-like"/>
    <property type="match status" value="1"/>
</dbReference>
<keyword evidence="5 6" id="KW-0720">Serine protease</keyword>
<dbReference type="InterPro" id="IPR000209">
    <property type="entry name" value="Peptidase_S8/S53_dom"/>
</dbReference>
<dbReference type="RefSeq" id="WP_290356405.1">
    <property type="nucleotide sequence ID" value="NZ_JAUFPT010000081.1"/>
</dbReference>
<keyword evidence="4 6" id="KW-0378">Hydrolase</keyword>
<dbReference type="PROSITE" id="PS00137">
    <property type="entry name" value="SUBTILASE_HIS"/>
    <property type="match status" value="1"/>
</dbReference>
<gene>
    <name evidence="9" type="ORF">QWZ18_24010</name>
</gene>
<dbReference type="SUPFAM" id="SSF51126">
    <property type="entry name" value="Pectin lyase-like"/>
    <property type="match status" value="1"/>
</dbReference>
<dbReference type="PRINTS" id="PR00723">
    <property type="entry name" value="SUBTILISIN"/>
</dbReference>
<dbReference type="PROSITE" id="PS00138">
    <property type="entry name" value="SUBTILASE_SER"/>
    <property type="match status" value="1"/>
</dbReference>
<keyword evidence="2 6" id="KW-0645">Protease</keyword>
<dbReference type="CDD" id="cd04848">
    <property type="entry name" value="Peptidases_S8_Autotransporter_serine_protease_like"/>
    <property type="match status" value="1"/>
</dbReference>
<dbReference type="InterPro" id="IPR011050">
    <property type="entry name" value="Pectin_lyase_fold/virulence"/>
</dbReference>
<dbReference type="InterPro" id="IPR034061">
    <property type="entry name" value="Peptidases_S8_Autotransporter"/>
</dbReference>
<dbReference type="PANTHER" id="PTHR43399">
    <property type="entry name" value="SUBTILISIN-RELATED"/>
    <property type="match status" value="1"/>
</dbReference>
<dbReference type="InterPro" id="IPR023828">
    <property type="entry name" value="Peptidase_S8_Ser-AS"/>
</dbReference>
<dbReference type="InterPro" id="IPR036852">
    <property type="entry name" value="Peptidase_S8/S53_dom_sf"/>
</dbReference>
<organism evidence="9 10">
    <name type="scientific">Methylobacterium longum</name>
    <dbReference type="NCBI Taxonomy" id="767694"/>
    <lineage>
        <taxon>Bacteria</taxon>
        <taxon>Pseudomonadati</taxon>
        <taxon>Pseudomonadota</taxon>
        <taxon>Alphaproteobacteria</taxon>
        <taxon>Hyphomicrobiales</taxon>
        <taxon>Methylobacteriaceae</taxon>
        <taxon>Methylobacterium</taxon>
    </lineage>
</organism>